<dbReference type="PROSITE" id="PS51318">
    <property type="entry name" value="TAT"/>
    <property type="match status" value="1"/>
</dbReference>
<evidence type="ECO:0000256" key="1">
    <source>
        <dbReference type="SAM" id="SignalP"/>
    </source>
</evidence>
<feature type="chain" id="PRO_5026161299" description="Peptidase inhibitor family I36 protein" evidence="1">
    <location>
        <begin position="30"/>
        <end position="131"/>
    </location>
</feature>
<dbReference type="Proteomes" id="UP000481109">
    <property type="component" value="Unassembled WGS sequence"/>
</dbReference>
<dbReference type="InterPro" id="IPR006311">
    <property type="entry name" value="TAT_signal"/>
</dbReference>
<reference evidence="2 3" key="1">
    <citation type="submission" date="2020-02" db="EMBL/GenBank/DDBJ databases">
        <title>Whole-genome analyses of novel actinobacteria.</title>
        <authorList>
            <person name="Sahin N."/>
            <person name="Tokatli A."/>
        </authorList>
    </citation>
    <scope>NUCLEOTIDE SEQUENCE [LARGE SCALE GENOMIC DNA]</scope>
    <source>
        <strain evidence="2 3">YC504</strain>
    </source>
</reference>
<accession>A0A6G4XFW6</accession>
<comment type="caution">
    <text evidence="2">The sequence shown here is derived from an EMBL/GenBank/DDBJ whole genome shotgun (WGS) entry which is preliminary data.</text>
</comment>
<organism evidence="2 3">
    <name type="scientific">Streptomyces mesophilus</name>
    <dbReference type="NCBI Taxonomy" id="1775132"/>
    <lineage>
        <taxon>Bacteria</taxon>
        <taxon>Bacillati</taxon>
        <taxon>Actinomycetota</taxon>
        <taxon>Actinomycetes</taxon>
        <taxon>Kitasatosporales</taxon>
        <taxon>Streptomycetaceae</taxon>
        <taxon>Streptomyces</taxon>
    </lineage>
</organism>
<sequence length="131" mass="13759">MYAIRRSAVVLGAAALAAASLTFAPSATAAESPTRGCAYPRVCFYLTMSDWNAKDPNAGFQDLTSSWQNLGSASKGADMVLNTRNDDVAHLRVQTNSTGAVWNMCLPPNSAHQFGSAYTVTGICISTSSSC</sequence>
<keyword evidence="3" id="KW-1185">Reference proteome</keyword>
<name>A0A6G4XFW6_9ACTN</name>
<evidence type="ECO:0008006" key="4">
    <source>
        <dbReference type="Google" id="ProtNLM"/>
    </source>
</evidence>
<protein>
    <recommendedName>
        <fullName evidence="4">Peptidase inhibitor family I36 protein</fullName>
    </recommendedName>
</protein>
<dbReference type="AlphaFoldDB" id="A0A6G4XFW6"/>
<dbReference type="EMBL" id="JAAKZW010000019">
    <property type="protein sequence ID" value="NGO75740.1"/>
    <property type="molecule type" value="Genomic_DNA"/>
</dbReference>
<gene>
    <name evidence="2" type="ORF">G6045_08635</name>
</gene>
<proteinExistence type="predicted"/>
<evidence type="ECO:0000313" key="3">
    <source>
        <dbReference type="Proteomes" id="UP000481109"/>
    </source>
</evidence>
<evidence type="ECO:0000313" key="2">
    <source>
        <dbReference type="EMBL" id="NGO75740.1"/>
    </source>
</evidence>
<keyword evidence="1" id="KW-0732">Signal</keyword>
<dbReference type="RefSeq" id="WP_165331251.1">
    <property type="nucleotide sequence ID" value="NZ_JAAKZW010000019.1"/>
</dbReference>
<feature type="signal peptide" evidence="1">
    <location>
        <begin position="1"/>
        <end position="29"/>
    </location>
</feature>